<dbReference type="InterPro" id="IPR020806">
    <property type="entry name" value="PKS_PP-bd"/>
</dbReference>
<dbReference type="PANTHER" id="PTHR45527:SF14">
    <property type="entry name" value="PLIPASTATIN SYNTHASE SUBUNIT B"/>
    <property type="match status" value="1"/>
</dbReference>
<dbReference type="NCBIfam" id="TIGR01733">
    <property type="entry name" value="AA-adenyl-dom"/>
    <property type="match status" value="1"/>
</dbReference>
<dbReference type="Gene3D" id="3.30.559.10">
    <property type="entry name" value="Chloramphenicol acetyltransferase-like domain"/>
    <property type="match status" value="1"/>
</dbReference>
<feature type="compositionally biased region" description="Basic residues" evidence="4">
    <location>
        <begin position="1124"/>
        <end position="1136"/>
    </location>
</feature>
<dbReference type="InterPro" id="IPR023213">
    <property type="entry name" value="CAT-like_dom_sf"/>
</dbReference>
<evidence type="ECO:0000256" key="4">
    <source>
        <dbReference type="SAM" id="MobiDB-lite"/>
    </source>
</evidence>
<dbReference type="GO" id="GO:0072330">
    <property type="term" value="P:monocarboxylic acid biosynthetic process"/>
    <property type="evidence" value="ECO:0007669"/>
    <property type="project" value="UniProtKB-ARBA"/>
</dbReference>
<dbReference type="SUPFAM" id="SSF56801">
    <property type="entry name" value="Acetyl-CoA synthetase-like"/>
    <property type="match status" value="1"/>
</dbReference>
<keyword evidence="3" id="KW-0597">Phosphoprotein</keyword>
<sequence length="1144" mass="129600">MSLKNKNIEDVYPLSPMQQGMLFHSLYDPASDVYVTQLSCELQGELNVSAFAQAWQQVVNRHSVLRTAFVWEKLEKPLQIVGRHVKLDWEEQDWQSVPPIEQKERLENLLDANRKRGFELSKAPLMRLILIKLAETHYHFVWSHHHLLLDGWSLPIIVKEVIAYYEGFCQGQIPELKLPCPYRNYIAWLQQQDMSQAKAFWREKFKGFTAPTPLEVGQASLRFPNLEENYDEQEIKLSIALTAALKSLAQQQHLTLNTLIQGAWGLLLSCYSTQDDVVFGATVSGRPSALLNVESMVGLLINTLPIRVQVAPDEFLLPWLKHIQAQYIEMGQYEYSPLVEIHGWSEIPRDLPLFESLVIFENYPIESSLRERVANLKVDNIRAFEKTNYPLSVFAIPGEELELKIAYNCHRFDAATIIRMLGHLQTLLEGMVANPKVRLSDLPRLTQAERHQLLVEWNDTQADYPHNQCIHQLFEAQVEKTPDAVAVVFEGQQLTYRELNARANQLAHHLQKLGVKPEVLVGICVERSLHMVIGLLGILKAGGAYVPLDPAYPQERLAFMFSDAQVQVLLTVQHLVERVPEHEAQVVYLDADWGSIAQESQENLVSSSTANNLAYVIYTSGSTGKPKGVLGLHQGAVNRFHWMWETYPFEAEEVCCQKTSLNFVDSVWEIFGPLLQGVRIVIVSDQVLKDPQQFVETLADNAVTRLVLVPSLLRVLLDTASDLQKRLPKLKLWVTSGEALSVDLLQKFRQIMSHRTLLNLYGSSEVSADVTCYSISPQDKAPSHVSIGRPIANTQIYVLDRHLKPAPIGVPGELYVGGAGLARGYLNRPEMTAERFIPNPFNDLELPIVDFRLADSNQNSESCETNAQFRSPKSSVRLYKTGDLVRYLPDGNLEFLGRIDNQVKLRGFRIELGEIEAVLGQHPGVREAVVLAREDESGNQQLVAYVVSDLEQWVSEAMPLKKRHEVQAIAISELHRLLKQKLPNYMVPSAFVMLEALPLLPNGKVDHRALPMPDERSRPELEAAYQAPRTEVEQTIATIWQEVLHVEEIGIHDNFFELGGHSLLLVQVHGKLQKTFQRDFPLVGMFQYPTISYLAQYLSQEQSKQPSSSQSSNRSGSRTDSINRRKQVRQKHRAAGKPKSTPSQ</sequence>
<gene>
    <name evidence="6" type="ORF">Mic7113_1747</name>
</gene>
<dbReference type="PROSITE" id="PS00455">
    <property type="entry name" value="AMP_BINDING"/>
    <property type="match status" value="1"/>
</dbReference>
<evidence type="ECO:0000259" key="5">
    <source>
        <dbReference type="PROSITE" id="PS50075"/>
    </source>
</evidence>
<dbReference type="InterPro" id="IPR010071">
    <property type="entry name" value="AA_adenyl_dom"/>
</dbReference>
<feature type="domain" description="Carrier" evidence="5">
    <location>
        <begin position="1027"/>
        <end position="1102"/>
    </location>
</feature>
<dbReference type="EMBL" id="CP003630">
    <property type="protein sequence ID" value="AFZ17607.1"/>
    <property type="molecule type" value="Genomic_DNA"/>
</dbReference>
<keyword evidence="7" id="KW-1185">Reference proteome</keyword>
<reference evidence="6 7" key="1">
    <citation type="submission" date="2012-06" db="EMBL/GenBank/DDBJ databases">
        <title>Finished chromosome of genome of Microcoleus sp. PCC 7113.</title>
        <authorList>
            <consortium name="US DOE Joint Genome Institute"/>
            <person name="Gugger M."/>
            <person name="Coursin T."/>
            <person name="Rippka R."/>
            <person name="Tandeau De Marsac N."/>
            <person name="Huntemann M."/>
            <person name="Wei C.-L."/>
            <person name="Han J."/>
            <person name="Detter J.C."/>
            <person name="Han C."/>
            <person name="Tapia R."/>
            <person name="Chen A."/>
            <person name="Kyrpides N."/>
            <person name="Mavromatis K."/>
            <person name="Markowitz V."/>
            <person name="Szeto E."/>
            <person name="Ivanova N."/>
            <person name="Pagani I."/>
            <person name="Pati A."/>
            <person name="Goodwin L."/>
            <person name="Nordberg H.P."/>
            <person name="Cantor M.N."/>
            <person name="Hua S.X."/>
            <person name="Woyke T."/>
            <person name="Kerfeld C.A."/>
        </authorList>
    </citation>
    <scope>NUCLEOTIDE SEQUENCE [LARGE SCALE GENOMIC DNA]</scope>
    <source>
        <strain evidence="6 7">PCC 7113</strain>
    </source>
</reference>
<dbReference type="eggNOG" id="COG1020">
    <property type="taxonomic scope" value="Bacteria"/>
</dbReference>
<dbReference type="Pfam" id="PF00668">
    <property type="entry name" value="Condensation"/>
    <property type="match status" value="1"/>
</dbReference>
<dbReference type="InterPro" id="IPR020845">
    <property type="entry name" value="AMP-binding_CS"/>
</dbReference>
<dbReference type="InterPro" id="IPR000873">
    <property type="entry name" value="AMP-dep_synth/lig_dom"/>
</dbReference>
<dbReference type="Pfam" id="PF00501">
    <property type="entry name" value="AMP-binding"/>
    <property type="match status" value="1"/>
</dbReference>
<dbReference type="InterPro" id="IPR045851">
    <property type="entry name" value="AMP-bd_C_sf"/>
</dbReference>
<organism evidence="6 7">
    <name type="scientific">Allocoleopsis franciscana PCC 7113</name>
    <dbReference type="NCBI Taxonomy" id="1173027"/>
    <lineage>
        <taxon>Bacteria</taxon>
        <taxon>Bacillati</taxon>
        <taxon>Cyanobacteriota</taxon>
        <taxon>Cyanophyceae</taxon>
        <taxon>Coleofasciculales</taxon>
        <taxon>Coleofasciculaceae</taxon>
        <taxon>Allocoleopsis</taxon>
        <taxon>Allocoleopsis franciscana</taxon>
    </lineage>
</organism>
<accession>K9WDN0</accession>
<dbReference type="RefSeq" id="WP_015181759.1">
    <property type="nucleotide sequence ID" value="NC_019738.1"/>
</dbReference>
<dbReference type="Proteomes" id="UP000010471">
    <property type="component" value="Chromosome"/>
</dbReference>
<dbReference type="InterPro" id="IPR001242">
    <property type="entry name" value="Condensation_dom"/>
</dbReference>
<dbReference type="AlphaFoldDB" id="K9WDN0"/>
<dbReference type="FunFam" id="1.10.1200.10:FF:000016">
    <property type="entry name" value="Non-ribosomal peptide synthase"/>
    <property type="match status" value="1"/>
</dbReference>
<dbReference type="OrthoDB" id="9757538at2"/>
<dbReference type="GO" id="GO:0008610">
    <property type="term" value="P:lipid biosynthetic process"/>
    <property type="evidence" value="ECO:0007669"/>
    <property type="project" value="UniProtKB-ARBA"/>
</dbReference>
<dbReference type="InterPro" id="IPR025110">
    <property type="entry name" value="AMP-bd_C"/>
</dbReference>
<dbReference type="SMART" id="SM00823">
    <property type="entry name" value="PKS_PP"/>
    <property type="match status" value="1"/>
</dbReference>
<dbReference type="GO" id="GO:0043041">
    <property type="term" value="P:amino acid activation for nonribosomal peptide biosynthetic process"/>
    <property type="evidence" value="ECO:0007669"/>
    <property type="project" value="TreeGrafter"/>
</dbReference>
<dbReference type="FunFam" id="3.40.50.980:FF:000001">
    <property type="entry name" value="Non-ribosomal peptide synthetase"/>
    <property type="match status" value="1"/>
</dbReference>
<dbReference type="Gene3D" id="3.40.50.980">
    <property type="match status" value="2"/>
</dbReference>
<dbReference type="FunFam" id="3.30.300.30:FF:000010">
    <property type="entry name" value="Enterobactin synthetase component F"/>
    <property type="match status" value="1"/>
</dbReference>
<dbReference type="SUPFAM" id="SSF52777">
    <property type="entry name" value="CoA-dependent acyltransferases"/>
    <property type="match status" value="2"/>
</dbReference>
<dbReference type="Pfam" id="PF13193">
    <property type="entry name" value="AMP-binding_C"/>
    <property type="match status" value="1"/>
</dbReference>
<dbReference type="HOGENOM" id="CLU_000022_2_4_3"/>
<dbReference type="GO" id="GO:0044550">
    <property type="term" value="P:secondary metabolite biosynthetic process"/>
    <property type="evidence" value="ECO:0007669"/>
    <property type="project" value="UniProtKB-ARBA"/>
</dbReference>
<evidence type="ECO:0000256" key="1">
    <source>
        <dbReference type="ARBA" id="ARBA00001957"/>
    </source>
</evidence>
<evidence type="ECO:0000256" key="3">
    <source>
        <dbReference type="ARBA" id="ARBA00022553"/>
    </source>
</evidence>
<evidence type="ECO:0000256" key="2">
    <source>
        <dbReference type="ARBA" id="ARBA00022450"/>
    </source>
</evidence>
<proteinExistence type="predicted"/>
<dbReference type="Gene3D" id="1.10.1200.10">
    <property type="entry name" value="ACP-like"/>
    <property type="match status" value="1"/>
</dbReference>
<keyword evidence="2" id="KW-0596">Phosphopantetheine</keyword>
<dbReference type="GO" id="GO:0003824">
    <property type="term" value="F:catalytic activity"/>
    <property type="evidence" value="ECO:0007669"/>
    <property type="project" value="InterPro"/>
</dbReference>
<dbReference type="CDD" id="cd19543">
    <property type="entry name" value="DCL_NRPS"/>
    <property type="match status" value="1"/>
</dbReference>
<feature type="compositionally biased region" description="Low complexity" evidence="4">
    <location>
        <begin position="1099"/>
        <end position="1116"/>
    </location>
</feature>
<dbReference type="PROSITE" id="PS50075">
    <property type="entry name" value="CARRIER"/>
    <property type="match status" value="1"/>
</dbReference>
<dbReference type="STRING" id="1173027.Mic7113_1747"/>
<dbReference type="GO" id="GO:0005829">
    <property type="term" value="C:cytosol"/>
    <property type="evidence" value="ECO:0007669"/>
    <property type="project" value="TreeGrafter"/>
</dbReference>
<dbReference type="FunFam" id="3.40.50.12780:FF:000012">
    <property type="entry name" value="Non-ribosomal peptide synthetase"/>
    <property type="match status" value="1"/>
</dbReference>
<dbReference type="KEGG" id="mic:Mic7113_1747"/>
<dbReference type="FunFam" id="3.30.559.10:FF:000012">
    <property type="entry name" value="Non-ribosomal peptide synthetase"/>
    <property type="match status" value="1"/>
</dbReference>
<dbReference type="InterPro" id="IPR009081">
    <property type="entry name" value="PP-bd_ACP"/>
</dbReference>
<dbReference type="InterPro" id="IPR036736">
    <property type="entry name" value="ACP-like_sf"/>
</dbReference>
<comment type="cofactor">
    <cofactor evidence="1">
        <name>pantetheine 4'-phosphate</name>
        <dbReference type="ChEBI" id="CHEBI:47942"/>
    </cofactor>
</comment>
<protein>
    <submittedName>
        <fullName evidence="6">Amino acid adenylation enzyme/thioester reductase family protein</fullName>
    </submittedName>
</protein>
<dbReference type="Pfam" id="PF00550">
    <property type="entry name" value="PP-binding"/>
    <property type="match status" value="1"/>
</dbReference>
<dbReference type="Gene3D" id="2.30.38.10">
    <property type="entry name" value="Luciferase, Domain 3"/>
    <property type="match status" value="1"/>
</dbReference>
<dbReference type="PANTHER" id="PTHR45527">
    <property type="entry name" value="NONRIBOSOMAL PEPTIDE SYNTHETASE"/>
    <property type="match status" value="1"/>
</dbReference>
<dbReference type="PATRIC" id="fig|1173027.3.peg.1929"/>
<dbReference type="Gene3D" id="3.30.300.30">
    <property type="match status" value="1"/>
</dbReference>
<evidence type="ECO:0000313" key="6">
    <source>
        <dbReference type="EMBL" id="AFZ17607.1"/>
    </source>
</evidence>
<dbReference type="GO" id="GO:0031177">
    <property type="term" value="F:phosphopantetheine binding"/>
    <property type="evidence" value="ECO:0007669"/>
    <property type="project" value="InterPro"/>
</dbReference>
<dbReference type="Gene3D" id="3.30.559.30">
    <property type="entry name" value="Nonribosomal peptide synthetase, condensation domain"/>
    <property type="match status" value="1"/>
</dbReference>
<evidence type="ECO:0000313" key="7">
    <source>
        <dbReference type="Proteomes" id="UP000010471"/>
    </source>
</evidence>
<dbReference type="CDD" id="cd05930">
    <property type="entry name" value="A_NRPS"/>
    <property type="match status" value="1"/>
</dbReference>
<name>K9WDN0_9CYAN</name>
<feature type="region of interest" description="Disordered" evidence="4">
    <location>
        <begin position="1099"/>
        <end position="1144"/>
    </location>
</feature>
<dbReference type="SUPFAM" id="SSF47336">
    <property type="entry name" value="ACP-like"/>
    <property type="match status" value="1"/>
</dbReference>